<gene>
    <name evidence="6" type="primary">loaP</name>
    <name evidence="6" type="ORF">RZO55_24175</name>
</gene>
<dbReference type="InterPro" id="IPR043425">
    <property type="entry name" value="NusG-like"/>
</dbReference>
<dbReference type="RefSeq" id="WP_318066834.1">
    <property type="nucleotide sequence ID" value="NZ_JAWONS010000329.1"/>
</dbReference>
<dbReference type="SUPFAM" id="SSF50104">
    <property type="entry name" value="Translation proteins SH3-like domain"/>
    <property type="match status" value="1"/>
</dbReference>
<dbReference type="InterPro" id="IPR006645">
    <property type="entry name" value="NGN-like_dom"/>
</dbReference>
<evidence type="ECO:0000259" key="5">
    <source>
        <dbReference type="Pfam" id="PF02357"/>
    </source>
</evidence>
<dbReference type="InterPro" id="IPR047663">
    <property type="entry name" value="Transcription_antiterm_LoaP"/>
</dbReference>
<dbReference type="InterPro" id="IPR014722">
    <property type="entry name" value="Rib_uL2_dom2"/>
</dbReference>
<evidence type="ECO:0000256" key="4">
    <source>
        <dbReference type="RuleBase" id="RU000538"/>
    </source>
</evidence>
<dbReference type="InterPro" id="IPR001062">
    <property type="entry name" value="Transcrpt_antiterm_NusG"/>
</dbReference>
<comment type="caution">
    <text evidence="6">The sequence shown here is derived from an EMBL/GenBank/DDBJ whole genome shotgun (WGS) entry which is preliminary data.</text>
</comment>
<reference evidence="6 7" key="1">
    <citation type="submission" date="2023-10" db="EMBL/GenBank/DDBJ databases">
        <title>A novel Glycoside Hydrolase 43-Like Enzyme from Clostrdium boliviensis is an Endo-xylanase, and a Candidate for Xylooligosaccharides Production from Different Xylan Substrates.</title>
        <authorList>
            <person name="Alvarez M.T."/>
            <person name="Rocabado-Villegas L.R."/>
            <person name="Salas-Veizaga D.M."/>
            <person name="Linares-Pasten J.A."/>
            <person name="Gudmundsdottir E.E."/>
            <person name="Hreggvidsson G.O."/>
            <person name="Adlercreutz P."/>
            <person name="Nordberg Karlsson E."/>
        </authorList>
    </citation>
    <scope>NUCLEOTIDE SEQUENCE [LARGE SCALE GENOMIC DNA]</scope>
    <source>
        <strain evidence="6 7">E-1</strain>
    </source>
</reference>
<dbReference type="SUPFAM" id="SSF82679">
    <property type="entry name" value="N-utilization substance G protein NusG, N-terminal domain"/>
    <property type="match status" value="1"/>
</dbReference>
<comment type="similarity">
    <text evidence="4">Belongs to the NusG family.</text>
</comment>
<dbReference type="Gene3D" id="3.30.70.940">
    <property type="entry name" value="NusG, N-terminal domain"/>
    <property type="match status" value="1"/>
</dbReference>
<dbReference type="InterPro" id="IPR008991">
    <property type="entry name" value="Translation_prot_SH3-like_sf"/>
</dbReference>
<protein>
    <recommendedName>
        <fullName evidence="4">Transcription termination/antitermination protein NusG</fullName>
    </recommendedName>
</protein>
<dbReference type="NCBIfam" id="NF033641">
    <property type="entry name" value="antiterm_LoaP"/>
    <property type="match status" value="1"/>
</dbReference>
<keyword evidence="7" id="KW-1185">Reference proteome</keyword>
<keyword evidence="3 4" id="KW-0804">Transcription</keyword>
<keyword evidence="1 4" id="KW-0889">Transcription antitermination</keyword>
<dbReference type="PANTHER" id="PTHR30265">
    <property type="entry name" value="RHO-INTERACTING TRANSCRIPTION TERMINATION FACTOR NUSG"/>
    <property type="match status" value="1"/>
</dbReference>
<dbReference type="Gene3D" id="2.30.30.30">
    <property type="match status" value="1"/>
</dbReference>
<accession>A0ABU4GST8</accession>
<evidence type="ECO:0000256" key="1">
    <source>
        <dbReference type="ARBA" id="ARBA00022814"/>
    </source>
</evidence>
<dbReference type="PRINTS" id="PR00338">
    <property type="entry name" value="NUSGTNSCPFCT"/>
</dbReference>
<dbReference type="CDD" id="cd08000">
    <property type="entry name" value="NGN"/>
    <property type="match status" value="1"/>
</dbReference>
<keyword evidence="2 4" id="KW-0805">Transcription regulation</keyword>
<proteinExistence type="inferred from homology"/>
<evidence type="ECO:0000256" key="2">
    <source>
        <dbReference type="ARBA" id="ARBA00023015"/>
    </source>
</evidence>
<evidence type="ECO:0000313" key="7">
    <source>
        <dbReference type="Proteomes" id="UP001276854"/>
    </source>
</evidence>
<dbReference type="Proteomes" id="UP001276854">
    <property type="component" value="Unassembled WGS sequence"/>
</dbReference>
<dbReference type="Pfam" id="PF02357">
    <property type="entry name" value="NusG"/>
    <property type="match status" value="1"/>
</dbReference>
<evidence type="ECO:0000313" key="6">
    <source>
        <dbReference type="EMBL" id="MDW2800671.1"/>
    </source>
</evidence>
<dbReference type="CDD" id="cd06091">
    <property type="entry name" value="KOW_NusG"/>
    <property type="match status" value="1"/>
</dbReference>
<dbReference type="PANTHER" id="PTHR30265:SF4">
    <property type="entry name" value="KOW MOTIF FAMILY PROTEIN, EXPRESSED"/>
    <property type="match status" value="1"/>
</dbReference>
<feature type="domain" description="NusG-like N-terminal" evidence="5">
    <location>
        <begin position="1"/>
        <end position="100"/>
    </location>
</feature>
<name>A0ABU4GST8_9CLOT</name>
<dbReference type="EMBL" id="JAWONS010000329">
    <property type="protein sequence ID" value="MDW2800671.1"/>
    <property type="molecule type" value="Genomic_DNA"/>
</dbReference>
<keyword evidence="4" id="KW-0806">Transcription termination</keyword>
<comment type="function">
    <text evidence="4">Participates in transcription elongation, termination and antitermination.</text>
</comment>
<evidence type="ECO:0000256" key="3">
    <source>
        <dbReference type="ARBA" id="ARBA00023163"/>
    </source>
</evidence>
<dbReference type="InterPro" id="IPR036735">
    <property type="entry name" value="NGN_dom_sf"/>
</dbReference>
<organism evidence="6 7">
    <name type="scientific">Clostridium boliviensis</name>
    <dbReference type="NCBI Taxonomy" id="318465"/>
    <lineage>
        <taxon>Bacteria</taxon>
        <taxon>Bacillati</taxon>
        <taxon>Bacillota</taxon>
        <taxon>Clostridia</taxon>
        <taxon>Eubacteriales</taxon>
        <taxon>Clostridiaceae</taxon>
        <taxon>Clostridium</taxon>
    </lineage>
</organism>
<sequence length="174" mass="20067">MSWYAIFVKTGKEDELCLYIKQIFEKSKVQIQLLVPKRELVEYYEGVKRLVKRTMFPGYILLKTDSIEQMYAFLSSRWHSNIYALLKSGGFFQEIPAAEIVPIINLINKDGTITSSTLFLENDKVIIKEGPLLNYTGLIRKINARKGRAKIILNFLGRECKIDIAIKCLSIIKE</sequence>